<sequence>MRTHPGRSDTLTNQQGVNRSVANTVHAKHECGKSVEQMGLDPSTMAMADGCPTGLSDGSQCNHKDWLSCSQAESAPVVGACSIVGSDAWMLWHDHVRRSVSARLLLLRQPTPNCFVLMDRTFLEVDGAPTLNKTTITSEDGKVAMGPHSSPTFSMSTSNDAELNAGLQTNSVPSFRVPRCSQFRLQQRPRFCVLIGQQECTCRRMDNESATLPVGWPCQHVLFVLLRVLRVSVHDTATMMAKPLSKRKVNIIFALGCSIPPIHVPYYEYSKQEFNYCYFTLPR</sequence>
<evidence type="ECO:0000313" key="3">
    <source>
        <dbReference type="EMBL" id="VEL20642.1"/>
    </source>
</evidence>
<keyword evidence="4" id="KW-1185">Reference proteome</keyword>
<reference evidence="3" key="1">
    <citation type="submission" date="2018-11" db="EMBL/GenBank/DDBJ databases">
        <authorList>
            <consortium name="Pathogen Informatics"/>
        </authorList>
    </citation>
    <scope>NUCLEOTIDE SEQUENCE</scope>
</reference>
<keyword evidence="1" id="KW-0862">Zinc</keyword>
<protein>
    <recommendedName>
        <fullName evidence="2">SWIM-type domain-containing protein</fullName>
    </recommendedName>
</protein>
<name>A0A3S5AN17_9PLAT</name>
<feature type="domain" description="SWIM-type" evidence="2">
    <location>
        <begin position="191"/>
        <end position="229"/>
    </location>
</feature>
<comment type="caution">
    <text evidence="3">The sequence shown here is derived from an EMBL/GenBank/DDBJ whole genome shotgun (WGS) entry which is preliminary data.</text>
</comment>
<proteinExistence type="predicted"/>
<dbReference type="Pfam" id="PF04434">
    <property type="entry name" value="SWIM"/>
    <property type="match status" value="1"/>
</dbReference>
<accession>A0A3S5AN17</accession>
<dbReference type="AlphaFoldDB" id="A0A3S5AN17"/>
<keyword evidence="1" id="KW-0863">Zinc-finger</keyword>
<organism evidence="3 4">
    <name type="scientific">Protopolystoma xenopodis</name>
    <dbReference type="NCBI Taxonomy" id="117903"/>
    <lineage>
        <taxon>Eukaryota</taxon>
        <taxon>Metazoa</taxon>
        <taxon>Spiralia</taxon>
        <taxon>Lophotrochozoa</taxon>
        <taxon>Platyhelminthes</taxon>
        <taxon>Monogenea</taxon>
        <taxon>Polyopisthocotylea</taxon>
        <taxon>Polystomatidea</taxon>
        <taxon>Polystomatidae</taxon>
        <taxon>Protopolystoma</taxon>
    </lineage>
</organism>
<dbReference type="EMBL" id="CAAALY010047385">
    <property type="protein sequence ID" value="VEL20642.1"/>
    <property type="molecule type" value="Genomic_DNA"/>
</dbReference>
<evidence type="ECO:0000259" key="2">
    <source>
        <dbReference type="PROSITE" id="PS50966"/>
    </source>
</evidence>
<dbReference type="GO" id="GO:0008270">
    <property type="term" value="F:zinc ion binding"/>
    <property type="evidence" value="ECO:0007669"/>
    <property type="project" value="UniProtKB-KW"/>
</dbReference>
<evidence type="ECO:0000256" key="1">
    <source>
        <dbReference type="PROSITE-ProRule" id="PRU00325"/>
    </source>
</evidence>
<keyword evidence="1" id="KW-0479">Metal-binding</keyword>
<dbReference type="Proteomes" id="UP000784294">
    <property type="component" value="Unassembled WGS sequence"/>
</dbReference>
<gene>
    <name evidence="3" type="ORF">PXEA_LOCUS14082</name>
</gene>
<evidence type="ECO:0000313" key="4">
    <source>
        <dbReference type="Proteomes" id="UP000784294"/>
    </source>
</evidence>
<dbReference type="PROSITE" id="PS50966">
    <property type="entry name" value="ZF_SWIM"/>
    <property type="match status" value="1"/>
</dbReference>
<dbReference type="InterPro" id="IPR007527">
    <property type="entry name" value="Znf_SWIM"/>
</dbReference>